<comment type="similarity">
    <text evidence="1 5">Belongs to the peptidase S8 family.</text>
</comment>
<dbReference type="PANTHER" id="PTHR43806">
    <property type="entry name" value="PEPTIDASE S8"/>
    <property type="match status" value="1"/>
</dbReference>
<dbReference type="PROSITE" id="PS51892">
    <property type="entry name" value="SUBTILASE"/>
    <property type="match status" value="1"/>
</dbReference>
<dbReference type="PATRIC" id="fig|1365257.3.peg.3459"/>
<evidence type="ECO:0000259" key="6">
    <source>
        <dbReference type="Pfam" id="PF00082"/>
    </source>
</evidence>
<keyword evidence="2 5" id="KW-0645">Protease</keyword>
<comment type="caution">
    <text evidence="7">The sequence shown here is derived from an EMBL/GenBank/DDBJ whole genome shotgun (WGS) entry which is preliminary data.</text>
</comment>
<reference evidence="7 8" key="1">
    <citation type="submission" date="2013-07" db="EMBL/GenBank/DDBJ databases">
        <title>Comparative Genomic and Metabolomic Analysis of Twelve Strains of Pseudoalteromonas luteoviolacea.</title>
        <authorList>
            <person name="Vynne N.G."/>
            <person name="Mansson M."/>
            <person name="Gram L."/>
        </authorList>
    </citation>
    <scope>NUCLEOTIDE SEQUENCE [LARGE SCALE GENOMIC DNA]</scope>
    <source>
        <strain evidence="7 8">S4060-1</strain>
    </source>
</reference>
<evidence type="ECO:0000256" key="3">
    <source>
        <dbReference type="ARBA" id="ARBA00022801"/>
    </source>
</evidence>
<organism evidence="7 8">
    <name type="scientific">Pseudoalteromonas luteoviolacea S4060-1</name>
    <dbReference type="NCBI Taxonomy" id="1365257"/>
    <lineage>
        <taxon>Bacteria</taxon>
        <taxon>Pseudomonadati</taxon>
        <taxon>Pseudomonadota</taxon>
        <taxon>Gammaproteobacteria</taxon>
        <taxon>Alteromonadales</taxon>
        <taxon>Pseudoalteromonadaceae</taxon>
        <taxon>Pseudoalteromonas</taxon>
    </lineage>
</organism>
<feature type="active site" description="Charge relay system" evidence="5">
    <location>
        <position position="358"/>
    </location>
</feature>
<evidence type="ECO:0000256" key="4">
    <source>
        <dbReference type="ARBA" id="ARBA00022825"/>
    </source>
</evidence>
<sequence length="387" mass="42387">MGRQAVKLIYCLIMLLCFGVIASDNSKQPLLTFQNFQQRIELYSSQHDDVFNSNVGLQFYLNQKIVVQMNKQYKEQLDNVEGVIKTQVLAELDEDIVVQVTPSIDTFIQTYSRVERLPYVGTVQPDFALVRMTQQPVKNTQRKVSNMHLERLKGYQCSAPAGPKRIAIIDEGFDLSKPWLSAFDVMLEYDADNQRIIPNKQKARAGHGNVVAGVIATQLQSKLEKNAAGIAQLVAIHQSSTLNSAMILAFSVSQKMQVDIINSSWTLPFVSQILRNVIHYGLHYSGISYVVVSAGNHAQDACVGNKLSEIEGVTTVGALSEDGSLAPFSNYGACVDLYAPAAFLLKNRNVNIAVSGTSSAAAMVTGEISYLLGCGLSSSEIGLKNKN</sequence>
<dbReference type="InterPro" id="IPR000209">
    <property type="entry name" value="Peptidase_S8/S53_dom"/>
</dbReference>
<keyword evidence="3 5" id="KW-0378">Hydrolase</keyword>
<name>A0A162AYY9_9GAMM</name>
<evidence type="ECO:0000256" key="5">
    <source>
        <dbReference type="PROSITE-ProRule" id="PRU01240"/>
    </source>
</evidence>
<dbReference type="Proteomes" id="UP000076661">
    <property type="component" value="Unassembled WGS sequence"/>
</dbReference>
<evidence type="ECO:0000313" key="7">
    <source>
        <dbReference type="EMBL" id="KZN63860.1"/>
    </source>
</evidence>
<gene>
    <name evidence="7" type="ORF">N478_23215</name>
</gene>
<proteinExistence type="inferred from homology"/>
<dbReference type="AlphaFoldDB" id="A0A162AYY9"/>
<dbReference type="Gene3D" id="3.40.50.200">
    <property type="entry name" value="Peptidase S8/S53 domain"/>
    <property type="match status" value="1"/>
</dbReference>
<dbReference type="PRINTS" id="PR00723">
    <property type="entry name" value="SUBTILISIN"/>
</dbReference>
<evidence type="ECO:0000256" key="2">
    <source>
        <dbReference type="ARBA" id="ARBA00022670"/>
    </source>
</evidence>
<evidence type="ECO:0000313" key="8">
    <source>
        <dbReference type="Proteomes" id="UP000076661"/>
    </source>
</evidence>
<accession>A0A162AYY9</accession>
<dbReference type="Pfam" id="PF00082">
    <property type="entry name" value="Peptidase_S8"/>
    <property type="match status" value="1"/>
</dbReference>
<dbReference type="InterPro" id="IPR050131">
    <property type="entry name" value="Peptidase_S8_subtilisin-like"/>
</dbReference>
<evidence type="ECO:0000256" key="1">
    <source>
        <dbReference type="ARBA" id="ARBA00011073"/>
    </source>
</evidence>
<dbReference type="CDD" id="cd00306">
    <property type="entry name" value="Peptidases_S8_S53"/>
    <property type="match status" value="1"/>
</dbReference>
<dbReference type="GO" id="GO:0004252">
    <property type="term" value="F:serine-type endopeptidase activity"/>
    <property type="evidence" value="ECO:0007669"/>
    <property type="project" value="UniProtKB-UniRule"/>
</dbReference>
<feature type="active site" description="Charge relay system" evidence="5">
    <location>
        <position position="170"/>
    </location>
</feature>
<feature type="active site" description="Charge relay system" evidence="5">
    <location>
        <position position="207"/>
    </location>
</feature>
<dbReference type="SUPFAM" id="SSF52743">
    <property type="entry name" value="Subtilisin-like"/>
    <property type="match status" value="1"/>
</dbReference>
<dbReference type="GO" id="GO:0006508">
    <property type="term" value="P:proteolysis"/>
    <property type="evidence" value="ECO:0007669"/>
    <property type="project" value="UniProtKB-KW"/>
</dbReference>
<dbReference type="InterPro" id="IPR036852">
    <property type="entry name" value="Peptidase_S8/S53_dom_sf"/>
</dbReference>
<dbReference type="PANTHER" id="PTHR43806:SF11">
    <property type="entry name" value="CEREVISIN-RELATED"/>
    <property type="match status" value="1"/>
</dbReference>
<protein>
    <recommendedName>
        <fullName evidence="6">Peptidase S8/S53 domain-containing protein</fullName>
    </recommendedName>
</protein>
<feature type="domain" description="Peptidase S8/S53" evidence="6">
    <location>
        <begin position="166"/>
        <end position="368"/>
    </location>
</feature>
<dbReference type="InterPro" id="IPR015500">
    <property type="entry name" value="Peptidase_S8_subtilisin-rel"/>
</dbReference>
<dbReference type="EMBL" id="AUXX01000031">
    <property type="protein sequence ID" value="KZN63860.1"/>
    <property type="molecule type" value="Genomic_DNA"/>
</dbReference>
<keyword evidence="4 5" id="KW-0720">Serine protease</keyword>